<dbReference type="RefSeq" id="WP_255841287.1">
    <property type="nucleotide sequence ID" value="NZ_CP094358.1"/>
</dbReference>
<proteinExistence type="predicted"/>
<evidence type="ECO:0000313" key="3">
    <source>
        <dbReference type="Proteomes" id="UP000831290"/>
    </source>
</evidence>
<dbReference type="KEGG" id="fbm:MQE35_10295"/>
<dbReference type="NCBIfam" id="TIGR02284">
    <property type="entry name" value="PA2169 family four-helix-bundle protein"/>
    <property type="match status" value="1"/>
</dbReference>
<dbReference type="PIRSF" id="PIRSF029477">
    <property type="entry name" value="UCP029477"/>
    <property type="match status" value="1"/>
</dbReference>
<dbReference type="InterPro" id="IPR011971">
    <property type="entry name" value="CHP02284"/>
</dbReference>
<accession>A0A9E6ZP36</accession>
<dbReference type="InterPro" id="IPR019052">
    <property type="entry name" value="DUF2383"/>
</dbReference>
<gene>
    <name evidence="2" type="ORF">MQE35_10295</name>
</gene>
<evidence type="ECO:0000313" key="2">
    <source>
        <dbReference type="EMBL" id="UOB16128.1"/>
    </source>
</evidence>
<dbReference type="SUPFAM" id="SSF47240">
    <property type="entry name" value="Ferritin-like"/>
    <property type="match status" value="1"/>
</dbReference>
<dbReference type="AlphaFoldDB" id="A0A9E6ZP36"/>
<dbReference type="InterPro" id="IPR016920">
    <property type="entry name" value="UCP029477"/>
</dbReference>
<dbReference type="Proteomes" id="UP000831290">
    <property type="component" value="Chromosome"/>
</dbReference>
<evidence type="ECO:0000259" key="1">
    <source>
        <dbReference type="Pfam" id="PF09537"/>
    </source>
</evidence>
<feature type="domain" description="DUF2383" evidence="1">
    <location>
        <begin position="7"/>
        <end position="115"/>
    </location>
</feature>
<dbReference type="InterPro" id="IPR009078">
    <property type="entry name" value="Ferritin-like_SF"/>
</dbReference>
<dbReference type="Gene3D" id="1.20.1260.10">
    <property type="match status" value="1"/>
</dbReference>
<name>A0A9E6ZP36_9FLAO</name>
<protein>
    <submittedName>
        <fullName evidence="2">PA2169 family four-helix-bundle protein</fullName>
    </submittedName>
</protein>
<keyword evidence="3" id="KW-1185">Reference proteome</keyword>
<dbReference type="Pfam" id="PF09537">
    <property type="entry name" value="DUF2383"/>
    <property type="match status" value="1"/>
</dbReference>
<sequence length="150" mass="17148">MKYTEKMSKKLNELLEKSIDAEKGYKNAAENVNNKDLKDFFNSRSSQRSAFARELRLEILSYGQIPDETGSAKGTAHRAWMDLKSFFSANNEEAILEECIRGEKAAIEEYNEILSEQATLPPTTTNLLIKQRDEIQKAINNVKWLEEVVS</sequence>
<organism evidence="2 3">
    <name type="scientific">Abyssalbus ytuae</name>
    <dbReference type="NCBI Taxonomy" id="2926907"/>
    <lineage>
        <taxon>Bacteria</taxon>
        <taxon>Pseudomonadati</taxon>
        <taxon>Bacteroidota</taxon>
        <taxon>Flavobacteriia</taxon>
        <taxon>Flavobacteriales</taxon>
        <taxon>Flavobacteriaceae</taxon>
        <taxon>Abyssalbus</taxon>
    </lineage>
</organism>
<dbReference type="InterPro" id="IPR012347">
    <property type="entry name" value="Ferritin-like"/>
</dbReference>
<reference evidence="2" key="1">
    <citation type="submission" date="2022-03" db="EMBL/GenBank/DDBJ databases">
        <title>Description of Abyssus ytuae gen. nov., sp. nov., a novel member of the family Flavobacteriaceae isolated from the sediment of Mariana Trench.</title>
        <authorList>
            <person name="Zhang J."/>
            <person name="Xu X."/>
        </authorList>
    </citation>
    <scope>NUCLEOTIDE SEQUENCE</scope>
    <source>
        <strain evidence="2">MT3330</strain>
    </source>
</reference>
<dbReference type="EMBL" id="CP094358">
    <property type="protein sequence ID" value="UOB16128.1"/>
    <property type="molecule type" value="Genomic_DNA"/>
</dbReference>